<dbReference type="InterPro" id="IPR009050">
    <property type="entry name" value="Globin-like_sf"/>
</dbReference>
<dbReference type="RefSeq" id="WP_211311433.1">
    <property type="nucleotide sequence ID" value="NZ_BAAABL010000042.1"/>
</dbReference>
<dbReference type="SUPFAM" id="SSF46458">
    <property type="entry name" value="Globin-like"/>
    <property type="match status" value="1"/>
</dbReference>
<reference evidence="6 7" key="1">
    <citation type="journal article" date="2019" name="Int. J. Syst. Evol. Microbiol.">
        <title>The Global Catalogue of Microorganisms (GCM) 10K type strain sequencing project: providing services to taxonomists for standard genome sequencing and annotation.</title>
        <authorList>
            <consortium name="The Broad Institute Genomics Platform"/>
            <consortium name="The Broad Institute Genome Sequencing Center for Infectious Disease"/>
            <person name="Wu L."/>
            <person name="Ma J."/>
        </authorList>
    </citation>
    <scope>NUCLEOTIDE SEQUENCE [LARGE SCALE GENOMIC DNA]</scope>
    <source>
        <strain evidence="6 7">JCM 16330</strain>
    </source>
</reference>
<dbReference type="InterPro" id="IPR012292">
    <property type="entry name" value="Globin/Proto"/>
</dbReference>
<dbReference type="InterPro" id="IPR001486">
    <property type="entry name" value="Hemoglobin_trunc"/>
</dbReference>
<dbReference type="GO" id="GO:0019825">
    <property type="term" value="F:oxygen binding"/>
    <property type="evidence" value="ECO:0007669"/>
    <property type="project" value="InterPro"/>
</dbReference>
<comment type="caution">
    <text evidence="6">The sequence shown here is derived from an EMBL/GenBank/DDBJ whole genome shotgun (WGS) entry which is preliminary data.</text>
</comment>
<evidence type="ECO:0000313" key="6">
    <source>
        <dbReference type="EMBL" id="GAA0301437.1"/>
    </source>
</evidence>
<dbReference type="Pfam" id="PF01152">
    <property type="entry name" value="Bac_globin"/>
    <property type="match status" value="1"/>
</dbReference>
<dbReference type="Proteomes" id="UP001500837">
    <property type="component" value="Unassembled WGS sequence"/>
</dbReference>
<gene>
    <name evidence="6" type="ORF">GCM10009066_14480</name>
</gene>
<keyword evidence="4" id="KW-0479">Metal-binding</keyword>
<dbReference type="GO" id="GO:0020037">
    <property type="term" value="F:heme binding"/>
    <property type="evidence" value="ECO:0007669"/>
    <property type="project" value="InterPro"/>
</dbReference>
<dbReference type="AlphaFoldDB" id="A0AAV3S6F4"/>
<name>A0AAV3S6F4_9EURY</name>
<evidence type="ECO:0000313" key="7">
    <source>
        <dbReference type="Proteomes" id="UP001500837"/>
    </source>
</evidence>
<accession>A0AAV3S6F4</accession>
<dbReference type="InterPro" id="IPR016339">
    <property type="entry name" value="Hemoglobin_trunc_I"/>
</dbReference>
<evidence type="ECO:0008006" key="8">
    <source>
        <dbReference type="Google" id="ProtNLM"/>
    </source>
</evidence>
<keyword evidence="3" id="KW-0349">Heme</keyword>
<organism evidence="6 7">
    <name type="scientific">Halarchaeum salinum</name>
    <dbReference type="NCBI Taxonomy" id="489912"/>
    <lineage>
        <taxon>Archaea</taxon>
        <taxon>Methanobacteriati</taxon>
        <taxon>Methanobacteriota</taxon>
        <taxon>Stenosarchaea group</taxon>
        <taxon>Halobacteria</taxon>
        <taxon>Halobacteriales</taxon>
        <taxon>Halobacteriaceae</taxon>
    </lineage>
</organism>
<dbReference type="PIRSF" id="PIRSF002030">
    <property type="entry name" value="Globin_Protozoa/Cyanobacteria"/>
    <property type="match status" value="1"/>
</dbReference>
<dbReference type="Gene3D" id="1.10.490.10">
    <property type="entry name" value="Globins"/>
    <property type="match status" value="1"/>
</dbReference>
<sequence length="119" mass="13206">MPTNVYEDIGGRDAVEAVVSDFYDRVFADDDLLHYFEDTDRQDLFAHQVQFISAVAGGPVEYDGADMREAHDHLGITPEDFDTVADYLEAALRENDVDEANIEAVLDAVGDLKDPIVGR</sequence>
<comment type="similarity">
    <text evidence="1">Belongs to the truncated hemoglobin family. Group I subfamily.</text>
</comment>
<evidence type="ECO:0000256" key="5">
    <source>
        <dbReference type="ARBA" id="ARBA00023004"/>
    </source>
</evidence>
<dbReference type="CDD" id="cd00454">
    <property type="entry name" value="TrHb1_N"/>
    <property type="match status" value="1"/>
</dbReference>
<keyword evidence="7" id="KW-1185">Reference proteome</keyword>
<protein>
    <recommendedName>
        <fullName evidence="8">Group 1 truncated hemoglobin</fullName>
    </recommendedName>
</protein>
<proteinExistence type="inferred from homology"/>
<dbReference type="GO" id="GO:0046872">
    <property type="term" value="F:metal ion binding"/>
    <property type="evidence" value="ECO:0007669"/>
    <property type="project" value="UniProtKB-KW"/>
</dbReference>
<evidence type="ECO:0000256" key="3">
    <source>
        <dbReference type="ARBA" id="ARBA00022617"/>
    </source>
</evidence>
<evidence type="ECO:0000256" key="2">
    <source>
        <dbReference type="ARBA" id="ARBA00022448"/>
    </source>
</evidence>
<keyword evidence="2" id="KW-0813">Transport</keyword>
<keyword evidence="5" id="KW-0408">Iron</keyword>
<evidence type="ECO:0000256" key="1">
    <source>
        <dbReference type="ARBA" id="ARBA00009660"/>
    </source>
</evidence>
<dbReference type="EMBL" id="BAAABL010000042">
    <property type="protein sequence ID" value="GAA0301437.1"/>
    <property type="molecule type" value="Genomic_DNA"/>
</dbReference>
<evidence type="ECO:0000256" key="4">
    <source>
        <dbReference type="ARBA" id="ARBA00022723"/>
    </source>
</evidence>